<dbReference type="NCBIfam" id="NF041504">
    <property type="entry name" value="AccA_sub"/>
    <property type="match status" value="1"/>
</dbReference>
<dbReference type="Proteomes" id="UP000244338">
    <property type="component" value="Unassembled WGS sequence"/>
</dbReference>
<dbReference type="GO" id="GO:2001295">
    <property type="term" value="P:malonyl-CoA biosynthetic process"/>
    <property type="evidence" value="ECO:0007669"/>
    <property type="project" value="UniProtKB-UniRule"/>
</dbReference>
<keyword evidence="7 10" id="KW-0443">Lipid metabolism</keyword>
<evidence type="ECO:0000256" key="7">
    <source>
        <dbReference type="ARBA" id="ARBA00023098"/>
    </source>
</evidence>
<evidence type="ECO:0000313" key="13">
    <source>
        <dbReference type="Proteomes" id="UP000244338"/>
    </source>
</evidence>
<dbReference type="InterPro" id="IPR001095">
    <property type="entry name" value="Acetyl_CoA_COase_a_su"/>
</dbReference>
<dbReference type="PANTHER" id="PTHR42853">
    <property type="entry name" value="ACETYL-COENZYME A CARBOXYLASE CARBOXYL TRANSFERASE SUBUNIT ALPHA"/>
    <property type="match status" value="1"/>
</dbReference>
<dbReference type="EC" id="2.1.3.15" evidence="10"/>
<gene>
    <name evidence="10" type="primary">accA</name>
    <name evidence="12" type="ORF">BSOLF_0343</name>
</gene>
<dbReference type="PANTHER" id="PTHR42853:SF3">
    <property type="entry name" value="ACETYL-COENZYME A CARBOXYLASE CARBOXYL TRANSFERASE SUBUNIT ALPHA, CHLOROPLASTIC"/>
    <property type="match status" value="1"/>
</dbReference>
<reference evidence="13" key="1">
    <citation type="journal article" date="2018" name="Sci. Rep.">
        <title>Lignite coal burning seam in the remote Altai Mountains harbors a hydrogen-driven thermophilic microbial community.</title>
        <authorList>
            <person name="Kadnikov V.V."/>
            <person name="Mardanov A.V."/>
            <person name="Ivasenko D.A."/>
            <person name="Antsiferov D.V."/>
            <person name="Beletsky A.V."/>
            <person name="Karnachuk O.V."/>
            <person name="Ravin N.V."/>
        </authorList>
    </citation>
    <scope>NUCLEOTIDE SEQUENCE [LARGE SCALE GENOMIC DNA]</scope>
</reference>
<protein>
    <recommendedName>
        <fullName evidence="10">Acetyl-coenzyme A carboxylase carboxyl transferase subunit alpha</fullName>
        <shortName evidence="10">ACCase subunit alpha</shortName>
        <shortName evidence="10">Acetyl-CoA carboxylase carboxyltransferase subunit alpha</shortName>
        <ecNumber evidence="10">2.1.3.15</ecNumber>
    </recommendedName>
</protein>
<dbReference type="InterPro" id="IPR011763">
    <property type="entry name" value="COA_CT_C"/>
</dbReference>
<dbReference type="HAMAP" id="MF_00823">
    <property type="entry name" value="AcetylCoA_CT_alpha"/>
    <property type="match status" value="1"/>
</dbReference>
<dbReference type="SUPFAM" id="SSF52096">
    <property type="entry name" value="ClpP/crotonase"/>
    <property type="match status" value="1"/>
</dbReference>
<dbReference type="InterPro" id="IPR029045">
    <property type="entry name" value="ClpP/crotonase-like_dom_sf"/>
</dbReference>
<evidence type="ECO:0000259" key="11">
    <source>
        <dbReference type="PROSITE" id="PS50989"/>
    </source>
</evidence>
<keyword evidence="4 10" id="KW-0547">Nucleotide-binding</keyword>
<sequence>MATELSFEKQLKALEQKIQELKAFMKESGIDLTQEITALEEKQKELRTALYENLSPWQKVQIARHMGRPTTLEIAEAILTDFMEFHGDRVYGDDPAMVGGIGFFEGMPVTLIGHQKGRDTKENIARNFGMPHPEGYRKALRLMRQAEKFGRPVITLVNTPGAYPGKAAEERGQSMAIAENLKAMAALTVPIVVVIVGEGASGGALGIGVGNRVLMLEHAWYSVISPEGAAALLWKDASLAEKAAREMRITAQDLLALGVIDEVIPEPLGGAHQDKPAAIQTIKEAIFRHLQDLMKLSAEELVIDRYEKFRRIGAVVSFLELDQS</sequence>
<dbReference type="GO" id="GO:0005524">
    <property type="term" value="F:ATP binding"/>
    <property type="evidence" value="ECO:0007669"/>
    <property type="project" value="UniProtKB-KW"/>
</dbReference>
<evidence type="ECO:0000313" key="12">
    <source>
        <dbReference type="EMBL" id="PTQ56353.1"/>
    </source>
</evidence>
<comment type="subunit">
    <text evidence="10">Acetyl-CoA carboxylase is a heterohexamer composed of biotin carboxyl carrier protein (AccB), biotin carboxylase (AccC) and two subunits each of ACCase subunit alpha (AccA) and ACCase subunit beta (AccD).</text>
</comment>
<keyword evidence="5 10" id="KW-0276">Fatty acid metabolism</keyword>
<dbReference type="PROSITE" id="PS50989">
    <property type="entry name" value="COA_CT_CTER"/>
    <property type="match status" value="1"/>
</dbReference>
<dbReference type="Pfam" id="PF03255">
    <property type="entry name" value="ACCA"/>
    <property type="match status" value="1"/>
</dbReference>
<keyword evidence="8 10" id="KW-0275">Fatty acid biosynthesis</keyword>
<comment type="similarity">
    <text evidence="10">Belongs to the AccA family.</text>
</comment>
<keyword evidence="2 10" id="KW-0444">Lipid biosynthesis</keyword>
<dbReference type="UniPathway" id="UPA00655">
    <property type="reaction ID" value="UER00711"/>
</dbReference>
<evidence type="ECO:0000256" key="4">
    <source>
        <dbReference type="ARBA" id="ARBA00022741"/>
    </source>
</evidence>
<dbReference type="NCBIfam" id="TIGR00513">
    <property type="entry name" value="accA"/>
    <property type="match status" value="1"/>
</dbReference>
<dbReference type="GO" id="GO:0003989">
    <property type="term" value="F:acetyl-CoA carboxylase activity"/>
    <property type="evidence" value="ECO:0007669"/>
    <property type="project" value="InterPro"/>
</dbReference>
<evidence type="ECO:0000256" key="9">
    <source>
        <dbReference type="ARBA" id="ARBA00049152"/>
    </source>
</evidence>
<dbReference type="GO" id="GO:0009317">
    <property type="term" value="C:acetyl-CoA carboxylase complex"/>
    <property type="evidence" value="ECO:0007669"/>
    <property type="project" value="InterPro"/>
</dbReference>
<name>A0A2R6Y0Z8_9BACL</name>
<proteinExistence type="inferred from homology"/>
<accession>A0A2R6Y0Z8</accession>
<comment type="caution">
    <text evidence="12">The sequence shown here is derived from an EMBL/GenBank/DDBJ whole genome shotgun (WGS) entry which is preliminary data.</text>
</comment>
<dbReference type="Gene3D" id="3.90.226.10">
    <property type="entry name" value="2-enoyl-CoA Hydratase, Chain A, domain 1"/>
    <property type="match status" value="1"/>
</dbReference>
<comment type="pathway">
    <text evidence="1 10">Lipid metabolism; malonyl-CoA biosynthesis; malonyl-CoA from acetyl-CoA: step 1/1.</text>
</comment>
<dbReference type="PRINTS" id="PR01069">
    <property type="entry name" value="ACCCTRFRASEA"/>
</dbReference>
<dbReference type="GO" id="GO:0006633">
    <property type="term" value="P:fatty acid biosynthetic process"/>
    <property type="evidence" value="ECO:0007669"/>
    <property type="project" value="UniProtKB-KW"/>
</dbReference>
<evidence type="ECO:0000256" key="2">
    <source>
        <dbReference type="ARBA" id="ARBA00022516"/>
    </source>
</evidence>
<comment type="subcellular location">
    <subcellularLocation>
        <location evidence="10">Cytoplasm</location>
    </subcellularLocation>
</comment>
<evidence type="ECO:0000256" key="8">
    <source>
        <dbReference type="ARBA" id="ARBA00023160"/>
    </source>
</evidence>
<comment type="catalytic activity">
    <reaction evidence="9 10">
        <text>N(6)-carboxybiotinyl-L-lysyl-[protein] + acetyl-CoA = N(6)-biotinyl-L-lysyl-[protein] + malonyl-CoA</text>
        <dbReference type="Rhea" id="RHEA:54728"/>
        <dbReference type="Rhea" id="RHEA-COMP:10505"/>
        <dbReference type="Rhea" id="RHEA-COMP:10506"/>
        <dbReference type="ChEBI" id="CHEBI:57288"/>
        <dbReference type="ChEBI" id="CHEBI:57384"/>
        <dbReference type="ChEBI" id="CHEBI:83144"/>
        <dbReference type="ChEBI" id="CHEBI:83145"/>
        <dbReference type="EC" id="2.1.3.15"/>
    </reaction>
</comment>
<evidence type="ECO:0000256" key="5">
    <source>
        <dbReference type="ARBA" id="ARBA00022832"/>
    </source>
</evidence>
<evidence type="ECO:0000256" key="1">
    <source>
        <dbReference type="ARBA" id="ARBA00004956"/>
    </source>
</evidence>
<keyword evidence="3 10" id="KW-0808">Transferase</keyword>
<organism evidence="12 13">
    <name type="scientific">Candidatus Carbonibacillus altaicus</name>
    <dbReference type="NCBI Taxonomy" id="2163959"/>
    <lineage>
        <taxon>Bacteria</taxon>
        <taxon>Bacillati</taxon>
        <taxon>Bacillota</taxon>
        <taxon>Bacilli</taxon>
        <taxon>Bacillales</taxon>
        <taxon>Candidatus Carbonibacillus</taxon>
    </lineage>
</organism>
<feature type="domain" description="CoA carboxyltransferase C-terminal" evidence="11">
    <location>
        <begin position="38"/>
        <end position="292"/>
    </location>
</feature>
<dbReference type="EMBL" id="PEBX01000032">
    <property type="protein sequence ID" value="PTQ56353.1"/>
    <property type="molecule type" value="Genomic_DNA"/>
</dbReference>
<keyword evidence="10" id="KW-0963">Cytoplasm</keyword>
<evidence type="ECO:0000256" key="10">
    <source>
        <dbReference type="HAMAP-Rule" id="MF_00823"/>
    </source>
</evidence>
<dbReference type="AlphaFoldDB" id="A0A2R6Y0Z8"/>
<evidence type="ECO:0000256" key="6">
    <source>
        <dbReference type="ARBA" id="ARBA00022840"/>
    </source>
</evidence>
<evidence type="ECO:0000256" key="3">
    <source>
        <dbReference type="ARBA" id="ARBA00022679"/>
    </source>
</evidence>
<comment type="function">
    <text evidence="10">Component of the acetyl coenzyme A carboxylase (ACC) complex. First, biotin carboxylase catalyzes the carboxylation of biotin on its carrier protein (BCCP) and then the CO(2) group is transferred by the carboxyltransferase to acetyl-CoA to form malonyl-CoA.</text>
</comment>
<dbReference type="GO" id="GO:0016743">
    <property type="term" value="F:carboxyl- or carbamoyltransferase activity"/>
    <property type="evidence" value="ECO:0007669"/>
    <property type="project" value="UniProtKB-UniRule"/>
</dbReference>
<dbReference type="NCBIfam" id="NF004344">
    <property type="entry name" value="PRK05724.1"/>
    <property type="match status" value="1"/>
</dbReference>
<keyword evidence="6 10" id="KW-0067">ATP-binding</keyword>